<dbReference type="Proteomes" id="UP001500665">
    <property type="component" value="Unassembled WGS sequence"/>
</dbReference>
<dbReference type="Pfam" id="PF06439">
    <property type="entry name" value="3keto-disac_hyd"/>
    <property type="match status" value="1"/>
</dbReference>
<keyword evidence="3" id="KW-1185">Reference proteome</keyword>
<name>A0ABP4C5L6_9ACTN</name>
<protein>
    <recommendedName>
        <fullName evidence="1">3-keto-alpha-glucoside-1,2-lyase/3-keto-2-hydroxy-glucal hydratase domain-containing protein</fullName>
    </recommendedName>
</protein>
<gene>
    <name evidence="2" type="ORF">GCM10009550_53660</name>
</gene>
<sequence length="227" mass="25844">MSTPEGPRRRRARRRPFLLGALLLLIPVVLWIRPFADDGTPEAFVRWKDGTVHGPWRSVFDGHGRNGIRDGVIGMRPMAPTRPDETHAGLVVSVARHTDLDFELETRTIEALRKPKANPWEVSWIVWAYTDPEHFYYLALKPNGWELGKRDPAYPGGQRFLKTGHRPFPLGEWYSVKVEQRGAALKVHADGDELTAFVDRERPYPSGSVGMYTEDASVEFRDIRTDG</sequence>
<dbReference type="RefSeq" id="WP_344243741.1">
    <property type="nucleotide sequence ID" value="NZ_BAAAHH010000025.1"/>
</dbReference>
<evidence type="ECO:0000313" key="2">
    <source>
        <dbReference type="EMBL" id="GAA0961292.1"/>
    </source>
</evidence>
<evidence type="ECO:0000313" key="3">
    <source>
        <dbReference type="Proteomes" id="UP001500665"/>
    </source>
</evidence>
<feature type="domain" description="3-keto-alpha-glucoside-1,2-lyase/3-keto-2-hydroxy-glucal hydratase" evidence="1">
    <location>
        <begin position="55"/>
        <end position="224"/>
    </location>
</feature>
<dbReference type="InterPro" id="IPR010496">
    <property type="entry name" value="AL/BT2_dom"/>
</dbReference>
<comment type="caution">
    <text evidence="2">The sequence shown here is derived from an EMBL/GenBank/DDBJ whole genome shotgun (WGS) entry which is preliminary data.</text>
</comment>
<accession>A0ABP4C5L6</accession>
<organism evidence="2 3">
    <name type="scientific">Actinocorallia libanotica</name>
    <dbReference type="NCBI Taxonomy" id="46162"/>
    <lineage>
        <taxon>Bacteria</taxon>
        <taxon>Bacillati</taxon>
        <taxon>Actinomycetota</taxon>
        <taxon>Actinomycetes</taxon>
        <taxon>Streptosporangiales</taxon>
        <taxon>Thermomonosporaceae</taxon>
        <taxon>Actinocorallia</taxon>
    </lineage>
</organism>
<dbReference type="EMBL" id="BAAAHH010000025">
    <property type="protein sequence ID" value="GAA0961292.1"/>
    <property type="molecule type" value="Genomic_DNA"/>
</dbReference>
<proteinExistence type="predicted"/>
<evidence type="ECO:0000259" key="1">
    <source>
        <dbReference type="Pfam" id="PF06439"/>
    </source>
</evidence>
<dbReference type="Gene3D" id="2.60.120.560">
    <property type="entry name" value="Exo-inulinase, domain 1"/>
    <property type="match status" value="1"/>
</dbReference>
<reference evidence="3" key="1">
    <citation type="journal article" date="2019" name="Int. J. Syst. Evol. Microbiol.">
        <title>The Global Catalogue of Microorganisms (GCM) 10K type strain sequencing project: providing services to taxonomists for standard genome sequencing and annotation.</title>
        <authorList>
            <consortium name="The Broad Institute Genomics Platform"/>
            <consortium name="The Broad Institute Genome Sequencing Center for Infectious Disease"/>
            <person name="Wu L."/>
            <person name="Ma J."/>
        </authorList>
    </citation>
    <scope>NUCLEOTIDE SEQUENCE [LARGE SCALE GENOMIC DNA]</scope>
    <source>
        <strain evidence="3">JCM 10696</strain>
    </source>
</reference>